<sequence length="1175" mass="130872">MNNQPVSQHYIVSPALITAVKVITLPQNIVVVPTVLMVVNNPAQPASTSGESGFSTAVNLPGNNTFNRAEFFSRAECISRQQIEAAKLATPRLPLQTGSEYVTTLVNAPGGDRLSAKQLADAADVSRYTVGHIIEIRGETKGTTSLREIKRDEGETDLKYGRRLKLLRPNYSNDDYVAVSGAARTTLLDYPEFQPDTPKVASLRTKPEAEQREHESVKDWGLRLMTEYKLAPAECARYCDQKVGIFRSLSLKRTAGQASDPKKVVKAQQAANVFTKPDLPAPVLINIATAPNLTMAMKAPNNFPAADVPQATIDLSDIEYANFTPIGSPAPVQSPLSPPPLASSSHERAYLLQEANQINSLLNAADFPPTRFITVQGNDATINTYRRVNMPISSSANPHNEIRLMRTNLPTGSATQAYYELCDGAYRVPNRHDAESLYRALAQYEVLQVSAIPIAQLDPDTVTPGENNSKNEEENNREHEAAQLGADARMSVVETIRRYQEMAGNALMAQPAMTTHITRVDDSPEGIASLSSSISSLSVEERAPAAKKAKLRQMIWKAEPEKLPGLLIELEKVTAKSPAEVLNWISSEQLMEHAVLAVLSGKAHHTGSRVMRDTAKALFNILATQSELLHQVYNTLFPNNRELGLRFVNTIPLVIHSTTGVVITQLLKKLCENSEVRREIKEFFKEKYVADREMSEEYSLGSNFYGRLGIMSREMAPANNSLEERKRKNKEDSIEGGGQQADNWKSNLSISLETLRESGLSRRTSFWRTLTHKKLFNKPTAEEQARQRNNLARIMYEHVLPMSEDRIQRLLQLDLEKYTRWETNTNAFRASGRKLHDEQQKVRAQKRLESFAATALASTSLAIHGQRRAAARNAEKYLEQDALKNRQWQEDRTVRDVANETLRLRSPNFIAAAAGAVINASMGELQSRVRPSAASIRSLIREGHALQENEKMKSKISSPQSVALNEEASIDQPYSPLTRPGSVSSQIEGHINEIVDRSEFAREEDIPSIHSSDFDSDIDNSLWTLDSEATEVYSQADAMSVDTSIYSLDDSVTSRELTNEPNLGFNETLDRTIVLLDRFNNTLDAELPAIEVDQQEVDALLTRYIEEHDLNLRISLPNTPLHEPGVDELSLENIELQIIEEIKIVEEGNKQPYSRQATRPVDPSPRHEQTALLAD</sequence>
<reference evidence="2 3" key="1">
    <citation type="journal article" date="2017" name="Int. J. Syst. Evol. Microbiol.">
        <title>Rouxiella badensis sp. nov. and Rouxiella silvae sp. nov. isolated from peat bog soil in Germany and emendation of the genus description.</title>
        <authorList>
            <person name="Le Fleche-Mateos A."/>
            <person name="Kugler J.H."/>
            <person name="Hansen S.H."/>
            <person name="Syldatk C."/>
            <person name="Hausmann R."/>
            <person name="Lomprez F."/>
            <person name="Vandenbogaert M."/>
            <person name="Manuguerra J.C."/>
            <person name="Grimont P.A."/>
        </authorList>
    </citation>
    <scope>NUCLEOTIDE SEQUENCE [LARGE SCALE GENOMIC DNA]</scope>
    <source>
        <strain evidence="2 3">213</strain>
    </source>
</reference>
<evidence type="ECO:0000313" key="2">
    <source>
        <dbReference type="EMBL" id="ORJ21374.1"/>
    </source>
</evidence>
<name>A0ABX3U1L0_9GAMM</name>
<feature type="compositionally biased region" description="Basic and acidic residues" evidence="1">
    <location>
        <begin position="469"/>
        <end position="481"/>
    </location>
</feature>
<feature type="region of interest" description="Disordered" evidence="1">
    <location>
        <begin position="718"/>
        <end position="742"/>
    </location>
</feature>
<gene>
    <name evidence="2" type="ORF">BS639_10015</name>
</gene>
<organism evidence="2 3">
    <name type="scientific">Rouxiella silvae</name>
    <dbReference type="NCBI Taxonomy" id="1646373"/>
    <lineage>
        <taxon>Bacteria</taxon>
        <taxon>Pseudomonadati</taxon>
        <taxon>Pseudomonadota</taxon>
        <taxon>Gammaproteobacteria</taxon>
        <taxon>Enterobacterales</taxon>
        <taxon>Yersiniaceae</taxon>
        <taxon>Rouxiella</taxon>
    </lineage>
</organism>
<dbReference type="EMBL" id="MRWD01000020">
    <property type="protein sequence ID" value="ORJ21374.1"/>
    <property type="molecule type" value="Genomic_DNA"/>
</dbReference>
<comment type="caution">
    <text evidence="2">The sequence shown here is derived from an EMBL/GenBank/DDBJ whole genome shotgun (WGS) entry which is preliminary data.</text>
</comment>
<evidence type="ECO:0000256" key="1">
    <source>
        <dbReference type="SAM" id="MobiDB-lite"/>
    </source>
</evidence>
<dbReference type="Proteomes" id="UP000192722">
    <property type="component" value="Unassembled WGS sequence"/>
</dbReference>
<evidence type="ECO:0000313" key="3">
    <source>
        <dbReference type="Proteomes" id="UP000192722"/>
    </source>
</evidence>
<proteinExistence type="predicted"/>
<feature type="region of interest" description="Disordered" evidence="1">
    <location>
        <begin position="457"/>
        <end position="484"/>
    </location>
</feature>
<protein>
    <submittedName>
        <fullName evidence="2">Uncharacterized protein</fullName>
    </submittedName>
</protein>
<feature type="compositionally biased region" description="Basic and acidic residues" evidence="1">
    <location>
        <begin position="722"/>
        <end position="733"/>
    </location>
</feature>
<keyword evidence="3" id="KW-1185">Reference proteome</keyword>
<feature type="region of interest" description="Disordered" evidence="1">
    <location>
        <begin position="1150"/>
        <end position="1175"/>
    </location>
</feature>
<dbReference type="RefSeq" id="WP_084983016.1">
    <property type="nucleotide sequence ID" value="NZ_CBCSCF010000002.1"/>
</dbReference>
<accession>A0ABX3U1L0</accession>